<organism evidence="3 4">
    <name type="scientific">Funneliformis geosporum</name>
    <dbReference type="NCBI Taxonomy" id="1117311"/>
    <lineage>
        <taxon>Eukaryota</taxon>
        <taxon>Fungi</taxon>
        <taxon>Fungi incertae sedis</taxon>
        <taxon>Mucoromycota</taxon>
        <taxon>Glomeromycotina</taxon>
        <taxon>Glomeromycetes</taxon>
        <taxon>Glomerales</taxon>
        <taxon>Glomeraceae</taxon>
        <taxon>Funneliformis</taxon>
    </lineage>
</organism>
<dbReference type="SMART" id="SM00855">
    <property type="entry name" value="PGAM"/>
    <property type="match status" value="1"/>
</dbReference>
<gene>
    <name evidence="3" type="ORF">FWILDA_LOCUS3677</name>
</gene>
<feature type="active site" description="Proton donor/acceptor" evidence="1">
    <location>
        <position position="97"/>
    </location>
</feature>
<dbReference type="SUPFAM" id="SSF53254">
    <property type="entry name" value="Phosphoglycerate mutase-like"/>
    <property type="match status" value="1"/>
</dbReference>
<comment type="caution">
    <text evidence="3">The sequence shown here is derived from an EMBL/GenBank/DDBJ whole genome shotgun (WGS) entry which is preliminary data.</text>
</comment>
<dbReference type="PANTHER" id="PTHR48100:SF15">
    <property type="entry name" value="SEDOHEPTULOSE 1,7-BISPHOSPHATASE"/>
    <property type="match status" value="1"/>
</dbReference>
<proteinExistence type="predicted"/>
<evidence type="ECO:0000313" key="3">
    <source>
        <dbReference type="EMBL" id="CAI2168633.1"/>
    </source>
</evidence>
<evidence type="ECO:0000256" key="2">
    <source>
        <dbReference type="PIRSR" id="PIRSR613078-2"/>
    </source>
</evidence>
<keyword evidence="4" id="KW-1185">Reference proteome</keyword>
<evidence type="ECO:0000256" key="1">
    <source>
        <dbReference type="PIRSR" id="PIRSR613078-1"/>
    </source>
</evidence>
<dbReference type="InterPro" id="IPR029033">
    <property type="entry name" value="His_PPase_superfam"/>
</dbReference>
<feature type="binding site" evidence="2">
    <location>
        <begin position="97"/>
        <end position="100"/>
    </location>
    <ligand>
        <name>substrate</name>
    </ligand>
</feature>
<dbReference type="InterPro" id="IPR013078">
    <property type="entry name" value="His_Pase_superF_clade-1"/>
</dbReference>
<accession>A0A9W4SHK7</accession>
<feature type="binding site" evidence="2">
    <location>
        <position position="71"/>
    </location>
    <ligand>
        <name>substrate</name>
    </ligand>
</feature>
<dbReference type="Proteomes" id="UP001153678">
    <property type="component" value="Unassembled WGS sequence"/>
</dbReference>
<dbReference type="GO" id="GO:0016791">
    <property type="term" value="F:phosphatase activity"/>
    <property type="evidence" value="ECO:0007669"/>
    <property type="project" value="TreeGrafter"/>
</dbReference>
<dbReference type="AlphaFoldDB" id="A0A9W4SHK7"/>
<dbReference type="InterPro" id="IPR050275">
    <property type="entry name" value="PGM_Phosphatase"/>
</dbReference>
<dbReference type="OrthoDB" id="4818801at2759"/>
<name>A0A9W4SHK7_9GLOM</name>
<dbReference type="PANTHER" id="PTHR48100">
    <property type="entry name" value="BROAD-SPECIFICITY PHOSPHATASE YOR283W-RELATED"/>
    <property type="match status" value="1"/>
</dbReference>
<dbReference type="Pfam" id="PF00300">
    <property type="entry name" value="His_Phos_1"/>
    <property type="match status" value="1"/>
</dbReference>
<reference evidence="3" key="1">
    <citation type="submission" date="2022-08" db="EMBL/GenBank/DDBJ databases">
        <authorList>
            <person name="Kallberg Y."/>
            <person name="Tangrot J."/>
            <person name="Rosling A."/>
        </authorList>
    </citation>
    <scope>NUCLEOTIDE SEQUENCE</scope>
    <source>
        <strain evidence="3">Wild A</strain>
    </source>
</reference>
<feature type="active site" description="Tele-phosphohistidine intermediate" evidence="1">
    <location>
        <position position="13"/>
    </location>
</feature>
<dbReference type="EMBL" id="CAMKVN010000505">
    <property type="protein sequence ID" value="CAI2168633.1"/>
    <property type="molecule type" value="Genomic_DNA"/>
</dbReference>
<evidence type="ECO:0000313" key="4">
    <source>
        <dbReference type="Proteomes" id="UP001153678"/>
    </source>
</evidence>
<dbReference type="Gene3D" id="3.40.50.1240">
    <property type="entry name" value="Phosphoglycerate mutase-like"/>
    <property type="match status" value="1"/>
</dbReference>
<protein>
    <submittedName>
        <fullName evidence="3">5201_t:CDS:1</fullName>
    </submittedName>
</protein>
<dbReference type="CDD" id="cd07067">
    <property type="entry name" value="HP_PGM_like"/>
    <property type="match status" value="1"/>
</dbReference>
<sequence>MVVRLPVVSLIRHGETEWSKEEKHTSITEVELTSHGITQARDLSRFVFENQCQGFIDPNNITQIYVSPRKRAQQTLELIKVPNKDQIPTFTDPNLTEWNYGDYEGVTTHEIHSEKYVFWDLWRDGCPNGETIQHVATRCDHMIAKIVAHQNKHIDSNPNSPGGDVLVVAHSHLLRVMACRWLNMAPEMGKNYILDTAGLCVLGYDRSMRSPVIKHWNVTSNLFQKT</sequence>